<evidence type="ECO:0000256" key="2">
    <source>
        <dbReference type="ARBA" id="ARBA00022475"/>
    </source>
</evidence>
<comment type="subcellular location">
    <subcellularLocation>
        <location evidence="1">Cell membrane</location>
        <topology evidence="1">Multi-pass membrane protein</topology>
    </subcellularLocation>
</comment>
<keyword evidence="9" id="KW-1185">Reference proteome</keyword>
<evidence type="ECO:0000256" key="5">
    <source>
        <dbReference type="ARBA" id="ARBA00023136"/>
    </source>
</evidence>
<dbReference type="GO" id="GO:0022857">
    <property type="term" value="F:transmembrane transporter activity"/>
    <property type="evidence" value="ECO:0007669"/>
    <property type="project" value="InterPro"/>
</dbReference>
<dbReference type="InterPro" id="IPR036259">
    <property type="entry name" value="MFS_trans_sf"/>
</dbReference>
<sequence>MQTFAALLFAYVLSIFFRSFLSVLATKIMADMGIGATELAAMSSAWFIVFAVMQFPVGWALDALGPRRTVIPLMLVGGIGVVLFPFAPDATTGAFAMGLIGVGCAPVFMGALYIFARTAEPSRFGLLASLLLGFGSIGNLIGTTPLALAAEAWGWRQAMMGLAVLYGLAFVMAVLFLKDPPRIAAQAGSGVLAGLGEILRQRVIWLFMPIVLFSYAITVTLRGLWVAPFLEKVVGLDTLAQGDVALAMAIAMTLSAFLFGAIESRIGRAKALALGGNLVMVGVLAALAAVGKPTVPAATLAFIVLGFCGFGYTILMAHMRPLFPDHLVGRGMTLMNFLFIGGAALVQTGSGWLIDQGRTAGIGEVETFARMHLVLAAVLFAATLVYLLTPPGPKRR</sequence>
<dbReference type="PANTHER" id="PTHR43124">
    <property type="entry name" value="PURINE EFFLUX PUMP PBUE"/>
    <property type="match status" value="1"/>
</dbReference>
<feature type="transmembrane region" description="Helical" evidence="6">
    <location>
        <begin position="244"/>
        <end position="262"/>
    </location>
</feature>
<dbReference type="PANTHER" id="PTHR43124:SF3">
    <property type="entry name" value="CHLORAMPHENICOL EFFLUX PUMP RV0191"/>
    <property type="match status" value="1"/>
</dbReference>
<feature type="transmembrane region" description="Helical" evidence="6">
    <location>
        <begin position="155"/>
        <end position="177"/>
    </location>
</feature>
<keyword evidence="5 6" id="KW-0472">Membrane</keyword>
<dbReference type="InterPro" id="IPR020846">
    <property type="entry name" value="MFS_dom"/>
</dbReference>
<evidence type="ECO:0000256" key="6">
    <source>
        <dbReference type="SAM" id="Phobius"/>
    </source>
</evidence>
<gene>
    <name evidence="8" type="ORF">C8P69_10885</name>
</gene>
<dbReference type="Pfam" id="PF07690">
    <property type="entry name" value="MFS_1"/>
    <property type="match status" value="1"/>
</dbReference>
<evidence type="ECO:0000256" key="3">
    <source>
        <dbReference type="ARBA" id="ARBA00022692"/>
    </source>
</evidence>
<dbReference type="OrthoDB" id="272777at2"/>
<evidence type="ECO:0000259" key="7">
    <source>
        <dbReference type="PROSITE" id="PS50850"/>
    </source>
</evidence>
<name>A0A2T4YZB1_9HYPH</name>
<dbReference type="RefSeq" id="WP_108178670.1">
    <property type="nucleotide sequence ID" value="NZ_PZZL01000008.1"/>
</dbReference>
<dbReference type="GO" id="GO:0005886">
    <property type="term" value="C:plasma membrane"/>
    <property type="evidence" value="ECO:0007669"/>
    <property type="project" value="UniProtKB-SubCell"/>
</dbReference>
<protein>
    <submittedName>
        <fullName evidence="8">Putative MFS family arabinose efflux permease</fullName>
    </submittedName>
</protein>
<organism evidence="8 9">
    <name type="scientific">Phreatobacter oligotrophus</name>
    <dbReference type="NCBI Taxonomy" id="1122261"/>
    <lineage>
        <taxon>Bacteria</taxon>
        <taxon>Pseudomonadati</taxon>
        <taxon>Pseudomonadota</taxon>
        <taxon>Alphaproteobacteria</taxon>
        <taxon>Hyphomicrobiales</taxon>
        <taxon>Phreatobacteraceae</taxon>
        <taxon>Phreatobacter</taxon>
    </lineage>
</organism>
<feature type="transmembrane region" description="Helical" evidence="6">
    <location>
        <begin position="327"/>
        <end position="348"/>
    </location>
</feature>
<dbReference type="InterPro" id="IPR050189">
    <property type="entry name" value="MFS_Efflux_Transporters"/>
</dbReference>
<dbReference type="Proteomes" id="UP000241808">
    <property type="component" value="Unassembled WGS sequence"/>
</dbReference>
<accession>A0A2T4YZB1</accession>
<proteinExistence type="predicted"/>
<evidence type="ECO:0000256" key="4">
    <source>
        <dbReference type="ARBA" id="ARBA00022989"/>
    </source>
</evidence>
<feature type="transmembrane region" description="Helical" evidence="6">
    <location>
        <begin position="70"/>
        <end position="87"/>
    </location>
</feature>
<dbReference type="AlphaFoldDB" id="A0A2T4YZB1"/>
<feature type="transmembrane region" description="Helical" evidence="6">
    <location>
        <begin position="41"/>
        <end position="61"/>
    </location>
</feature>
<dbReference type="InterPro" id="IPR011701">
    <property type="entry name" value="MFS"/>
</dbReference>
<feature type="transmembrane region" description="Helical" evidence="6">
    <location>
        <begin position="203"/>
        <end position="224"/>
    </location>
</feature>
<feature type="transmembrane region" description="Helical" evidence="6">
    <location>
        <begin position="271"/>
        <end position="291"/>
    </location>
</feature>
<keyword evidence="3 6" id="KW-0812">Transmembrane</keyword>
<dbReference type="PROSITE" id="PS50850">
    <property type="entry name" value="MFS"/>
    <property type="match status" value="1"/>
</dbReference>
<feature type="transmembrane region" description="Helical" evidence="6">
    <location>
        <begin position="93"/>
        <end position="115"/>
    </location>
</feature>
<evidence type="ECO:0000313" key="8">
    <source>
        <dbReference type="EMBL" id="PTM52285.1"/>
    </source>
</evidence>
<feature type="transmembrane region" description="Helical" evidence="6">
    <location>
        <begin position="368"/>
        <end position="388"/>
    </location>
</feature>
<evidence type="ECO:0000313" key="9">
    <source>
        <dbReference type="Proteomes" id="UP000241808"/>
    </source>
</evidence>
<evidence type="ECO:0000256" key="1">
    <source>
        <dbReference type="ARBA" id="ARBA00004651"/>
    </source>
</evidence>
<keyword evidence="4 6" id="KW-1133">Transmembrane helix</keyword>
<dbReference type="Gene3D" id="1.20.1250.20">
    <property type="entry name" value="MFS general substrate transporter like domains"/>
    <property type="match status" value="2"/>
</dbReference>
<comment type="caution">
    <text evidence="8">The sequence shown here is derived from an EMBL/GenBank/DDBJ whole genome shotgun (WGS) entry which is preliminary data.</text>
</comment>
<feature type="domain" description="Major facilitator superfamily (MFS) profile" evidence="7">
    <location>
        <begin position="1"/>
        <end position="394"/>
    </location>
</feature>
<feature type="transmembrane region" description="Helical" evidence="6">
    <location>
        <begin position="127"/>
        <end position="149"/>
    </location>
</feature>
<reference evidence="8 9" key="1">
    <citation type="submission" date="2018-04" db="EMBL/GenBank/DDBJ databases">
        <title>Genomic Encyclopedia of Archaeal and Bacterial Type Strains, Phase II (KMG-II): from individual species to whole genera.</title>
        <authorList>
            <person name="Goeker M."/>
        </authorList>
    </citation>
    <scope>NUCLEOTIDE SEQUENCE [LARGE SCALE GENOMIC DNA]</scope>
    <source>
        <strain evidence="8 9">DSM 25521</strain>
    </source>
</reference>
<dbReference type="SUPFAM" id="SSF103473">
    <property type="entry name" value="MFS general substrate transporter"/>
    <property type="match status" value="1"/>
</dbReference>
<keyword evidence="2" id="KW-1003">Cell membrane</keyword>
<feature type="transmembrane region" description="Helical" evidence="6">
    <location>
        <begin position="297"/>
        <end position="315"/>
    </location>
</feature>
<dbReference type="EMBL" id="PZZL01000008">
    <property type="protein sequence ID" value="PTM52285.1"/>
    <property type="molecule type" value="Genomic_DNA"/>
</dbReference>